<reference evidence="6" key="1">
    <citation type="submission" date="2023-07" db="EMBL/GenBank/DDBJ databases">
        <title>Two novel species in the genus Flavivirga.</title>
        <authorList>
            <person name="Kwon K."/>
        </authorList>
    </citation>
    <scope>NUCLEOTIDE SEQUENCE</scope>
    <source>
        <strain evidence="6">KACC 14157</strain>
    </source>
</reference>
<dbReference type="RefSeq" id="WP_303280684.1">
    <property type="nucleotide sequence ID" value="NZ_BAABCZ010000016.1"/>
</dbReference>
<evidence type="ECO:0000256" key="2">
    <source>
        <dbReference type="ARBA" id="ARBA00022723"/>
    </source>
</evidence>
<evidence type="ECO:0000256" key="1">
    <source>
        <dbReference type="ARBA" id="ARBA00022485"/>
    </source>
</evidence>
<sequence>MKRRNFLRNVAGAAAATTIVPIACVSPGEKNESYLSNRENDQWESLGTGKQEIPVRKKTVQYDVVVIGAGMGGVPAAVSAARTGAKTLLINDRPVLGGNSSSEIRVTLNGVNQLESTKLPERETGIFEEIQIENRAYNQQESYPVWDHVLYDYVTREPNLTVMLNTQAIDAIMDGDDKIKAARCWQSTTEMEYIVEAPLFLDCSGDGLMAAKAGALYRTGREGKAEYDEKYAPDEADGWQMGSSILMQAKDMGRPMPYKAPSFTIPFKHEEREGKERRIKQYVDGFWWVELGSEYDIIEDQETNRHKLMGYLHGVWDYVKNSGEHPESANYALTWVGSFPGRRESRRFIGDYVLSEKDLTEYRHFEDAIGYGGWSLDEHNPGGIERIDLPPSYFHQKFKKMYEVPFRCLYSKNISNLMFAGRNASLTHIALSSTRIQGTCALMGQAIGTAAAMCVEKGILPREFAQKHIKELQEQLMRDDVYIPNVKANDAKDLAKKASTIFASSTKTGDVNLLTNGVSRDILYRNEINHWQSESLPAQLQMEWEAPIDLSKIEIKCDTNLQRKIMMRKQPTLKHHTTQIPPELLKTLDAEVRVDGKWVKVGEKEDNLRRLIKFHFDSKKVTAIRINMKETYGHDTAKLFEVRCYS</sequence>
<protein>
    <submittedName>
        <fullName evidence="6">FAD-dependent oxidoreductase</fullName>
    </submittedName>
</protein>
<dbReference type="PANTHER" id="PTHR43498:SF1">
    <property type="entry name" value="COB--COM HETERODISULFIDE REDUCTASE IRON-SULFUR SUBUNIT A"/>
    <property type="match status" value="1"/>
</dbReference>
<evidence type="ECO:0000313" key="6">
    <source>
        <dbReference type="EMBL" id="MDO5986163.1"/>
    </source>
</evidence>
<comment type="caution">
    <text evidence="6">The sequence shown here is derived from an EMBL/GenBank/DDBJ whole genome shotgun (WGS) entry which is preliminary data.</text>
</comment>
<keyword evidence="1" id="KW-0004">4Fe-4S</keyword>
<evidence type="ECO:0000256" key="4">
    <source>
        <dbReference type="ARBA" id="ARBA00023004"/>
    </source>
</evidence>
<dbReference type="SUPFAM" id="SSF51905">
    <property type="entry name" value="FAD/NAD(P)-binding domain"/>
    <property type="match status" value="1"/>
</dbReference>
<dbReference type="Gene3D" id="3.50.50.60">
    <property type="entry name" value="FAD/NAD(P)-binding domain"/>
    <property type="match status" value="1"/>
</dbReference>
<evidence type="ECO:0000256" key="3">
    <source>
        <dbReference type="ARBA" id="ARBA00023002"/>
    </source>
</evidence>
<dbReference type="InterPro" id="IPR039650">
    <property type="entry name" value="HdrA-like"/>
</dbReference>
<dbReference type="SUPFAM" id="SSF51971">
    <property type="entry name" value="Nucleotide-binding domain"/>
    <property type="match status" value="1"/>
</dbReference>
<keyword evidence="5" id="KW-0411">Iron-sulfur</keyword>
<evidence type="ECO:0000313" key="7">
    <source>
        <dbReference type="Proteomes" id="UP001176891"/>
    </source>
</evidence>
<evidence type="ECO:0000256" key="5">
    <source>
        <dbReference type="ARBA" id="ARBA00023014"/>
    </source>
</evidence>
<keyword evidence="2" id="KW-0479">Metal-binding</keyword>
<dbReference type="Pfam" id="PF12831">
    <property type="entry name" value="FAD_oxidored"/>
    <property type="match status" value="1"/>
</dbReference>
<accession>A0ABT8WWW4</accession>
<name>A0ABT8WWW4_9FLAO</name>
<proteinExistence type="predicted"/>
<organism evidence="6 7">
    <name type="scientific">Flavivirga amylovorans</name>
    <dbReference type="NCBI Taxonomy" id="870486"/>
    <lineage>
        <taxon>Bacteria</taxon>
        <taxon>Pseudomonadati</taxon>
        <taxon>Bacteroidota</taxon>
        <taxon>Flavobacteriia</taxon>
        <taxon>Flavobacteriales</taxon>
        <taxon>Flavobacteriaceae</taxon>
        <taxon>Flavivirga</taxon>
    </lineage>
</organism>
<dbReference type="InterPro" id="IPR036188">
    <property type="entry name" value="FAD/NAD-bd_sf"/>
</dbReference>
<keyword evidence="4" id="KW-0408">Iron</keyword>
<dbReference type="EMBL" id="JAUOEM010000001">
    <property type="protein sequence ID" value="MDO5986163.1"/>
    <property type="molecule type" value="Genomic_DNA"/>
</dbReference>
<dbReference type="PANTHER" id="PTHR43498">
    <property type="entry name" value="FERREDOXIN:COB-COM HETERODISULFIDE REDUCTASE SUBUNIT A"/>
    <property type="match status" value="1"/>
</dbReference>
<keyword evidence="7" id="KW-1185">Reference proteome</keyword>
<dbReference type="Proteomes" id="UP001176891">
    <property type="component" value="Unassembled WGS sequence"/>
</dbReference>
<keyword evidence="3" id="KW-0560">Oxidoreductase</keyword>
<dbReference type="Gene3D" id="2.60.120.260">
    <property type="entry name" value="Galactose-binding domain-like"/>
    <property type="match status" value="1"/>
</dbReference>
<gene>
    <name evidence="6" type="ORF">Q4Q39_01995</name>
</gene>